<dbReference type="Gene3D" id="3.30.390.50">
    <property type="entry name" value="CO dehydrogenase flavoprotein, C-terminal domain"/>
    <property type="match status" value="1"/>
</dbReference>
<dbReference type="AlphaFoldDB" id="A0A084J985"/>
<dbReference type="EC" id="6.3.1.20" evidence="3"/>
<evidence type="ECO:0000313" key="10">
    <source>
        <dbReference type="Proteomes" id="UP000028542"/>
    </source>
</evidence>
<dbReference type="GO" id="GO:0016979">
    <property type="term" value="F:lipoate-protein ligase activity"/>
    <property type="evidence" value="ECO:0007669"/>
    <property type="project" value="UniProtKB-EC"/>
</dbReference>
<reference evidence="9 10" key="1">
    <citation type="submission" date="2014-07" db="EMBL/GenBank/DDBJ databases">
        <title>Draft genome of Clostridium sulfidigenes 113A isolated from sediments associated with methane hydrate from Krishna Godavari basin.</title>
        <authorList>
            <person name="Honkalas V.S."/>
            <person name="Dabir A.P."/>
            <person name="Arora P."/>
            <person name="Dhakephalkar P.K."/>
        </authorList>
    </citation>
    <scope>NUCLEOTIDE SEQUENCE [LARGE SCALE GENOMIC DNA]</scope>
    <source>
        <strain evidence="9 10">113A</strain>
    </source>
</reference>
<organism evidence="9 10">
    <name type="scientific">Clostridium sulfidigenes</name>
    <dbReference type="NCBI Taxonomy" id="318464"/>
    <lineage>
        <taxon>Bacteria</taxon>
        <taxon>Bacillati</taxon>
        <taxon>Bacillota</taxon>
        <taxon>Clostridia</taxon>
        <taxon>Eubacteriales</taxon>
        <taxon>Clostridiaceae</taxon>
        <taxon>Clostridium</taxon>
    </lineage>
</organism>
<dbReference type="GO" id="GO:0005737">
    <property type="term" value="C:cytoplasm"/>
    <property type="evidence" value="ECO:0007669"/>
    <property type="project" value="TreeGrafter"/>
</dbReference>
<evidence type="ECO:0000313" key="9">
    <source>
        <dbReference type="EMBL" id="KEZ85519.1"/>
    </source>
</evidence>
<dbReference type="RefSeq" id="WP_035134528.1">
    <property type="nucleotide sequence ID" value="NZ_JPMD01000035.1"/>
</dbReference>
<proteinExistence type="predicted"/>
<dbReference type="InterPro" id="IPR045864">
    <property type="entry name" value="aa-tRNA-synth_II/BPL/LPL"/>
</dbReference>
<keyword evidence="4 9" id="KW-0436">Ligase</keyword>
<evidence type="ECO:0000256" key="4">
    <source>
        <dbReference type="ARBA" id="ARBA00022598"/>
    </source>
</evidence>
<dbReference type="SUPFAM" id="SSF55681">
    <property type="entry name" value="Class II aaRS and biotin synthetases"/>
    <property type="match status" value="1"/>
</dbReference>
<comment type="catalytic activity">
    <reaction evidence="7">
        <text>L-lysyl-[lipoyl-carrier protein] + (R)-lipoate + ATP = N(6)-[(R)-lipoyl]-L-lysyl-[lipoyl-carrier protein] + AMP + diphosphate + H(+)</text>
        <dbReference type="Rhea" id="RHEA:49288"/>
        <dbReference type="Rhea" id="RHEA-COMP:10500"/>
        <dbReference type="Rhea" id="RHEA-COMP:10502"/>
        <dbReference type="ChEBI" id="CHEBI:15378"/>
        <dbReference type="ChEBI" id="CHEBI:29969"/>
        <dbReference type="ChEBI" id="CHEBI:30616"/>
        <dbReference type="ChEBI" id="CHEBI:33019"/>
        <dbReference type="ChEBI" id="CHEBI:83088"/>
        <dbReference type="ChEBI" id="CHEBI:83099"/>
        <dbReference type="ChEBI" id="CHEBI:456215"/>
        <dbReference type="EC" id="6.3.1.20"/>
    </reaction>
</comment>
<comment type="pathway">
    <text evidence="1">Protein modification; protein lipoylation via exogenous pathway; protein N(6)-(lipoyl)lysine from lipoate: step 2/2.</text>
</comment>
<dbReference type="Gene3D" id="3.30.930.10">
    <property type="entry name" value="Bira Bifunctional Protein, Domain 2"/>
    <property type="match status" value="1"/>
</dbReference>
<evidence type="ECO:0000256" key="3">
    <source>
        <dbReference type="ARBA" id="ARBA00012367"/>
    </source>
</evidence>
<dbReference type="SUPFAM" id="SSF82649">
    <property type="entry name" value="SufE/NifU"/>
    <property type="match status" value="1"/>
</dbReference>
<comment type="pathway">
    <text evidence="2">Protein modification; protein lipoylation via exogenous pathway; protein N(6)-(lipoyl)lysine from lipoate: step 1/2.</text>
</comment>
<dbReference type="Proteomes" id="UP000028542">
    <property type="component" value="Unassembled WGS sequence"/>
</dbReference>
<dbReference type="GO" id="GO:0005524">
    <property type="term" value="F:ATP binding"/>
    <property type="evidence" value="ECO:0007669"/>
    <property type="project" value="UniProtKB-KW"/>
</dbReference>
<keyword evidence="10" id="KW-1185">Reference proteome</keyword>
<dbReference type="STRING" id="318464.IO99_14765"/>
<dbReference type="PROSITE" id="PS51733">
    <property type="entry name" value="BPL_LPL_CATALYTIC"/>
    <property type="match status" value="1"/>
</dbReference>
<evidence type="ECO:0000256" key="7">
    <source>
        <dbReference type="ARBA" id="ARBA00048037"/>
    </source>
</evidence>
<evidence type="ECO:0000256" key="6">
    <source>
        <dbReference type="ARBA" id="ARBA00022840"/>
    </source>
</evidence>
<dbReference type="NCBIfam" id="TIGR00545">
    <property type="entry name" value="lipoyltrans"/>
    <property type="match status" value="1"/>
</dbReference>
<feature type="domain" description="BPL/LPL catalytic" evidence="8">
    <location>
        <begin position="27"/>
        <end position="210"/>
    </location>
</feature>
<dbReference type="PANTHER" id="PTHR12561:SF3">
    <property type="entry name" value="LIPOYLTRANSFERASE 1, MITOCHONDRIAL"/>
    <property type="match status" value="1"/>
</dbReference>
<dbReference type="GO" id="GO:0009249">
    <property type="term" value="P:protein lipoylation"/>
    <property type="evidence" value="ECO:0007669"/>
    <property type="project" value="InterPro"/>
</dbReference>
<name>A0A084J985_9CLOT</name>
<dbReference type="eggNOG" id="COG0095">
    <property type="taxonomic scope" value="Bacteria"/>
</dbReference>
<dbReference type="EMBL" id="JPMD01000035">
    <property type="protein sequence ID" value="KEZ85519.1"/>
    <property type="molecule type" value="Genomic_DNA"/>
</dbReference>
<protein>
    <recommendedName>
        <fullName evidence="3">lipoate--protein ligase</fullName>
        <ecNumber evidence="3">6.3.1.20</ecNumber>
    </recommendedName>
</protein>
<evidence type="ECO:0000256" key="2">
    <source>
        <dbReference type="ARBA" id="ARBA00005124"/>
    </source>
</evidence>
<dbReference type="Pfam" id="PF10437">
    <property type="entry name" value="Lip_prot_lig_C"/>
    <property type="match status" value="1"/>
</dbReference>
<dbReference type="PANTHER" id="PTHR12561">
    <property type="entry name" value="LIPOATE-PROTEIN LIGASE"/>
    <property type="match status" value="1"/>
</dbReference>
<dbReference type="GO" id="GO:0017118">
    <property type="term" value="F:lipoyltransferase activity"/>
    <property type="evidence" value="ECO:0007669"/>
    <property type="project" value="TreeGrafter"/>
</dbReference>
<evidence type="ECO:0000256" key="1">
    <source>
        <dbReference type="ARBA" id="ARBA00005085"/>
    </source>
</evidence>
<keyword evidence="5" id="KW-0547">Nucleotide-binding</keyword>
<gene>
    <name evidence="9" type="ORF">IO99_14765</name>
</gene>
<keyword evidence="6" id="KW-0067">ATP-binding</keyword>
<evidence type="ECO:0000256" key="5">
    <source>
        <dbReference type="ARBA" id="ARBA00022741"/>
    </source>
</evidence>
<comment type="caution">
    <text evidence="9">The sequence shown here is derived from an EMBL/GenBank/DDBJ whole genome shotgun (WGS) entry which is preliminary data.</text>
</comment>
<dbReference type="Pfam" id="PF21948">
    <property type="entry name" value="LplA-B_cat"/>
    <property type="match status" value="1"/>
</dbReference>
<dbReference type="InterPro" id="IPR019491">
    <property type="entry name" value="Lipoate_protein_ligase_C"/>
</dbReference>
<evidence type="ECO:0000259" key="8">
    <source>
        <dbReference type="PROSITE" id="PS51733"/>
    </source>
</evidence>
<dbReference type="InterPro" id="IPR004143">
    <property type="entry name" value="BPL_LPL_catalytic"/>
</dbReference>
<dbReference type="InterPro" id="IPR004562">
    <property type="entry name" value="LipoylTrfase_LipoateP_Ligase"/>
</dbReference>
<dbReference type="CDD" id="cd16443">
    <property type="entry name" value="LplA"/>
    <property type="match status" value="1"/>
</dbReference>
<sequence length="313" mass="35873">MNKVIISNEVNPYYNLALEEELLKNIKSEETILYLWQNENTVVIGRNQNPYKECDLDYMKENHVTLARRISGGGAVFHDLGNLNFTFITKEIESNLDKQLKVIKGAVESYGFKVEFSGRNDLLLNNRKFSGHAFYCEDGNYFHHGTLMIDVDITKLEKVLTPSKLKLKSKGIESVKSRVINLIEVCSELNVDNLIQSLVSSFNNVYGDLQNSYIYNMSSYVPKLYDKYSSRLWNYGESPQYDVVLEEKTVIGNIDINLSVESGKIVKAKIFSDTLENINLGKVEEQLIGIIFARDEVVKLIEDYVRQVSEKYV</sequence>
<accession>A0A084J985</accession>
<dbReference type="UniPathway" id="UPA00537">
    <property type="reaction ID" value="UER00594"/>
</dbReference>